<feature type="transmembrane region" description="Helical" evidence="2">
    <location>
        <begin position="185"/>
        <end position="208"/>
    </location>
</feature>
<dbReference type="InterPro" id="IPR005625">
    <property type="entry name" value="PepSY-ass_TM"/>
</dbReference>
<evidence type="ECO:0000256" key="2">
    <source>
        <dbReference type="SAM" id="Phobius"/>
    </source>
</evidence>
<dbReference type="PANTHER" id="PTHR34219:SF4">
    <property type="entry name" value="PEPSY DOMAIN-CONTAINING PROTEIN"/>
    <property type="match status" value="1"/>
</dbReference>
<keyword evidence="4" id="KW-1185">Reference proteome</keyword>
<feature type="transmembrane region" description="Helical" evidence="2">
    <location>
        <begin position="12"/>
        <end position="36"/>
    </location>
</feature>
<evidence type="ECO:0000313" key="4">
    <source>
        <dbReference type="Proteomes" id="UP000706039"/>
    </source>
</evidence>
<gene>
    <name evidence="3" type="ORF">K7G82_17125</name>
</gene>
<keyword evidence="2" id="KW-1133">Transmembrane helix</keyword>
<feature type="transmembrane region" description="Helical" evidence="2">
    <location>
        <begin position="479"/>
        <end position="499"/>
    </location>
</feature>
<comment type="caution">
    <text evidence="3">The sequence shown here is derived from an EMBL/GenBank/DDBJ whole genome shotgun (WGS) entry which is preliminary data.</text>
</comment>
<keyword evidence="2" id="KW-0472">Membrane</keyword>
<feature type="region of interest" description="Disordered" evidence="1">
    <location>
        <begin position="83"/>
        <end position="117"/>
    </location>
</feature>
<protein>
    <submittedName>
        <fullName evidence="3">PepSY domain-containing protein</fullName>
    </submittedName>
</protein>
<feature type="transmembrane region" description="Helical" evidence="2">
    <location>
        <begin position="343"/>
        <end position="365"/>
    </location>
</feature>
<dbReference type="PANTHER" id="PTHR34219">
    <property type="entry name" value="IRON-REGULATED INNER MEMBRANE PROTEIN-RELATED"/>
    <property type="match status" value="1"/>
</dbReference>
<dbReference type="RefSeq" id="WP_222991128.1">
    <property type="nucleotide sequence ID" value="NZ_JAINVV010000008.1"/>
</dbReference>
<keyword evidence="2" id="KW-0812">Transmembrane</keyword>
<dbReference type="EMBL" id="JAINVV010000008">
    <property type="protein sequence ID" value="MBY8824031.1"/>
    <property type="molecule type" value="Genomic_DNA"/>
</dbReference>
<name>A0ABS7PRY3_9SPHN</name>
<reference evidence="3 4" key="1">
    <citation type="submission" date="2021-08" db="EMBL/GenBank/DDBJ databases">
        <authorList>
            <person name="Tuo L."/>
        </authorList>
    </citation>
    <scope>NUCLEOTIDE SEQUENCE [LARGE SCALE GENOMIC DNA]</scope>
    <source>
        <strain evidence="3 4">JCM 31229</strain>
    </source>
</reference>
<dbReference type="Pfam" id="PF03929">
    <property type="entry name" value="PepSY_TM"/>
    <property type="match status" value="1"/>
</dbReference>
<sequence length="525" mass="57953">MKASLRQSMSWLHTWSGLLFGWLLFTMFVTGTAAYFNEEITRWMQPELKGRAAPEQAVEGALRYLERTAPDAKSWFISPPGRRTQTTNVFWQPADDGGEKRRRRRDTSAQLDSEGSKVEARDTRGGFFLYRFHFDLHYMPVIWARYLVGLAAMFMLVAIVSGVITHKKIFADFFMLRFGKGQRSWLDAHNVTAVLALPFHLMITYTGLVTLATLYMPWGIAATYQSSDSFFEARFPSREEVERLDRPAPLAPIAPMMAAARTAWNGAPVGSIRIANPGDASARISLTRASEASIASRGETLEFNGVTGAPITPVSAGLGGAALTESTMIGLHAGRYAHIGLRWLYFLSGLGGIAMVGTGLVLWTVKRRQKLPDPMRPHLGFRIVEKLNVATVAGFPASLAGYFLANRLLPLRMEGRADWEVHAMFMLWAAFAAWAVLRTARRGWIEILGAGALLFAAVPIVNLMTTERGIVHSLIHGDLLFIGFDAAMLICAALFALAARKAARKRAEPKQRARPAPAAKREAVA</sequence>
<feature type="transmembrane region" description="Helical" evidence="2">
    <location>
        <begin position="444"/>
        <end position="464"/>
    </location>
</feature>
<dbReference type="Proteomes" id="UP000706039">
    <property type="component" value="Unassembled WGS sequence"/>
</dbReference>
<proteinExistence type="predicted"/>
<feature type="transmembrane region" description="Helical" evidence="2">
    <location>
        <begin position="143"/>
        <end position="164"/>
    </location>
</feature>
<accession>A0ABS7PRY3</accession>
<evidence type="ECO:0000313" key="3">
    <source>
        <dbReference type="EMBL" id="MBY8824031.1"/>
    </source>
</evidence>
<feature type="transmembrane region" description="Helical" evidence="2">
    <location>
        <begin position="386"/>
        <end position="405"/>
    </location>
</feature>
<feature type="transmembrane region" description="Helical" evidence="2">
    <location>
        <begin position="417"/>
        <end position="437"/>
    </location>
</feature>
<organism evidence="3 4">
    <name type="scientific">Sphingomonas colocasiae</name>
    <dbReference type="NCBI Taxonomy" id="1848973"/>
    <lineage>
        <taxon>Bacteria</taxon>
        <taxon>Pseudomonadati</taxon>
        <taxon>Pseudomonadota</taxon>
        <taxon>Alphaproteobacteria</taxon>
        <taxon>Sphingomonadales</taxon>
        <taxon>Sphingomonadaceae</taxon>
        <taxon>Sphingomonas</taxon>
    </lineage>
</organism>
<evidence type="ECO:0000256" key="1">
    <source>
        <dbReference type="SAM" id="MobiDB-lite"/>
    </source>
</evidence>